<gene>
    <name evidence="2" type="ORF">DNK47_00500</name>
</gene>
<evidence type="ECO:0000313" key="3">
    <source>
        <dbReference type="Proteomes" id="UP000249762"/>
    </source>
</evidence>
<name>A0A328PR20_9MOLU</name>
<keyword evidence="3" id="KW-1185">Reference proteome</keyword>
<evidence type="ECO:0000256" key="1">
    <source>
        <dbReference type="SAM" id="Phobius"/>
    </source>
</evidence>
<feature type="transmembrane region" description="Helical" evidence="1">
    <location>
        <begin position="12"/>
        <end position="33"/>
    </location>
</feature>
<keyword evidence="1" id="KW-0812">Transmembrane</keyword>
<proteinExistence type="predicted"/>
<dbReference type="OrthoDB" id="399984at2"/>
<dbReference type="EMBL" id="QKVO01000001">
    <property type="protein sequence ID" value="RAO95318.1"/>
    <property type="molecule type" value="Genomic_DNA"/>
</dbReference>
<sequence length="71" mass="8142">MKKIFLDAPLYIKVFASAFVALASLTTGAFYYVGGKLQAKYNKDLLQIHKAKEMVNAQHRQLSYYRRTTIP</sequence>
<keyword evidence="1" id="KW-1133">Transmembrane helix</keyword>
<protein>
    <submittedName>
        <fullName evidence="2">Uncharacterized protein</fullName>
    </submittedName>
</protein>
<keyword evidence="1" id="KW-0472">Membrane</keyword>
<accession>A0A328PR20</accession>
<reference evidence="3" key="1">
    <citation type="submission" date="2018-06" db="EMBL/GenBank/DDBJ databases">
        <authorList>
            <person name="Martinez Ocampo F."/>
            <person name="Quiroz Castaneda R.E."/>
            <person name="Rojas Lopez X."/>
        </authorList>
    </citation>
    <scope>NUCLEOTIDE SEQUENCE [LARGE SCALE GENOMIC DNA]</scope>
    <source>
        <strain evidence="3">INIFAP02</strain>
    </source>
</reference>
<dbReference type="AlphaFoldDB" id="A0A328PR20"/>
<evidence type="ECO:0000313" key="2">
    <source>
        <dbReference type="EMBL" id="RAO95318.1"/>
    </source>
</evidence>
<comment type="caution">
    <text evidence="2">The sequence shown here is derived from an EMBL/GenBank/DDBJ whole genome shotgun (WGS) entry which is preliminary data.</text>
</comment>
<dbReference type="RefSeq" id="WP_112664981.1">
    <property type="nucleotide sequence ID" value="NZ_QKVO01000001.1"/>
</dbReference>
<dbReference type="Proteomes" id="UP000249762">
    <property type="component" value="Unassembled WGS sequence"/>
</dbReference>
<organism evidence="2 3">
    <name type="scientific">Mycoplasma wenyonii</name>
    <dbReference type="NCBI Taxonomy" id="65123"/>
    <lineage>
        <taxon>Bacteria</taxon>
        <taxon>Bacillati</taxon>
        <taxon>Mycoplasmatota</taxon>
        <taxon>Mollicutes</taxon>
        <taxon>Mycoplasmataceae</taxon>
        <taxon>Mycoplasma</taxon>
    </lineage>
</organism>